<organism evidence="2 3">
    <name type="scientific">Prosthecobacter vanneervenii</name>
    <dbReference type="NCBI Taxonomy" id="48466"/>
    <lineage>
        <taxon>Bacteria</taxon>
        <taxon>Pseudomonadati</taxon>
        <taxon>Verrucomicrobiota</taxon>
        <taxon>Verrucomicrobiia</taxon>
        <taxon>Verrucomicrobiales</taxon>
        <taxon>Verrucomicrobiaceae</taxon>
        <taxon>Prosthecobacter</taxon>
    </lineage>
</organism>
<evidence type="ECO:0000256" key="1">
    <source>
        <dbReference type="SAM" id="Phobius"/>
    </source>
</evidence>
<dbReference type="AlphaFoldDB" id="A0A7W8DMW7"/>
<dbReference type="EMBL" id="JACHIG010000025">
    <property type="protein sequence ID" value="MBB5035717.1"/>
    <property type="molecule type" value="Genomic_DNA"/>
</dbReference>
<proteinExistence type="predicted"/>
<keyword evidence="3" id="KW-1185">Reference proteome</keyword>
<keyword evidence="1" id="KW-0812">Transmembrane</keyword>
<reference evidence="2 3" key="1">
    <citation type="submission" date="2020-08" db="EMBL/GenBank/DDBJ databases">
        <title>Genomic Encyclopedia of Type Strains, Phase IV (KMG-IV): sequencing the most valuable type-strain genomes for metagenomic binning, comparative biology and taxonomic classification.</title>
        <authorList>
            <person name="Goeker M."/>
        </authorList>
    </citation>
    <scope>NUCLEOTIDE SEQUENCE [LARGE SCALE GENOMIC DNA]</scope>
    <source>
        <strain evidence="2 3">DSM 12252</strain>
    </source>
</reference>
<evidence type="ECO:0000313" key="3">
    <source>
        <dbReference type="Proteomes" id="UP000590740"/>
    </source>
</evidence>
<protein>
    <submittedName>
        <fullName evidence="2">Uncharacterized protein</fullName>
    </submittedName>
</protein>
<dbReference type="Proteomes" id="UP000590740">
    <property type="component" value="Unassembled WGS sequence"/>
</dbReference>
<keyword evidence="1" id="KW-1133">Transmembrane helix</keyword>
<keyword evidence="1" id="KW-0472">Membrane</keyword>
<comment type="caution">
    <text evidence="2">The sequence shown here is derived from an EMBL/GenBank/DDBJ whole genome shotgun (WGS) entry which is preliminary data.</text>
</comment>
<name>A0A7W8DMW7_9BACT</name>
<feature type="transmembrane region" description="Helical" evidence="1">
    <location>
        <begin position="45"/>
        <end position="68"/>
    </location>
</feature>
<accession>A0A7W8DMW7</accession>
<evidence type="ECO:0000313" key="2">
    <source>
        <dbReference type="EMBL" id="MBB5035717.1"/>
    </source>
</evidence>
<gene>
    <name evidence="2" type="ORF">HNQ65_005331</name>
</gene>
<dbReference type="RefSeq" id="WP_184344790.1">
    <property type="nucleotide sequence ID" value="NZ_JACHIG010000025.1"/>
</dbReference>
<sequence length="74" mass="8459">MIKKIVFCMGSLLALALGGLAVWAGSRDNNQGEYFDPVSGQWDRWFVAQHFIWPVALWLLVFALFGGFRQQVRK</sequence>